<dbReference type="PANTHER" id="PTHR21016:SF25">
    <property type="entry name" value="TM2 DOMAIN-CONTAINING PROTEIN DDB_G0277895-RELATED"/>
    <property type="match status" value="1"/>
</dbReference>
<sequence length="86" mass="9316">MLPWSISNIERFIAVSTTVAAPEKSVGTAYLLWFFLGAVGAHQFYLGKTGRAISYIFTLGWLGIGLLIDLFTLPKQVRAVNGTPAA</sequence>
<reference evidence="7 8" key="1">
    <citation type="submission" date="2020-03" db="EMBL/GenBank/DDBJ databases">
        <title>Whole genome shotgun sequence of Phytohabitans rumicis NBRC 108638.</title>
        <authorList>
            <person name="Komaki H."/>
            <person name="Tamura T."/>
        </authorList>
    </citation>
    <scope>NUCLEOTIDE SEQUENCE [LARGE SCALE GENOMIC DNA]</scope>
    <source>
        <strain evidence="7 8">NBRC 108638</strain>
    </source>
</reference>
<evidence type="ECO:0000256" key="1">
    <source>
        <dbReference type="ARBA" id="ARBA00004141"/>
    </source>
</evidence>
<comment type="caution">
    <text evidence="7">The sequence shown here is derived from an EMBL/GenBank/DDBJ whole genome shotgun (WGS) entry which is preliminary data.</text>
</comment>
<dbReference type="Proteomes" id="UP000482960">
    <property type="component" value="Unassembled WGS sequence"/>
</dbReference>
<dbReference type="InterPro" id="IPR007829">
    <property type="entry name" value="TM2"/>
</dbReference>
<dbReference type="EMBL" id="BLPG01000001">
    <property type="protein sequence ID" value="GFJ89327.1"/>
    <property type="molecule type" value="Genomic_DNA"/>
</dbReference>
<evidence type="ECO:0000313" key="8">
    <source>
        <dbReference type="Proteomes" id="UP000482960"/>
    </source>
</evidence>
<accession>A0A6V8L5K6</accession>
<keyword evidence="4 5" id="KW-0472">Membrane</keyword>
<reference evidence="7 8" key="2">
    <citation type="submission" date="2020-03" db="EMBL/GenBank/DDBJ databases">
        <authorList>
            <person name="Ichikawa N."/>
            <person name="Kimura A."/>
            <person name="Kitahashi Y."/>
            <person name="Uohara A."/>
        </authorList>
    </citation>
    <scope>NUCLEOTIDE SEQUENCE [LARGE SCALE GENOMIC DNA]</scope>
    <source>
        <strain evidence="7 8">NBRC 108638</strain>
    </source>
</reference>
<dbReference type="Pfam" id="PF05154">
    <property type="entry name" value="TM2"/>
    <property type="match status" value="1"/>
</dbReference>
<evidence type="ECO:0000256" key="4">
    <source>
        <dbReference type="ARBA" id="ARBA00023136"/>
    </source>
</evidence>
<organism evidence="7 8">
    <name type="scientific">Phytohabitans rumicis</name>
    <dbReference type="NCBI Taxonomy" id="1076125"/>
    <lineage>
        <taxon>Bacteria</taxon>
        <taxon>Bacillati</taxon>
        <taxon>Actinomycetota</taxon>
        <taxon>Actinomycetes</taxon>
        <taxon>Micromonosporales</taxon>
        <taxon>Micromonosporaceae</taxon>
    </lineage>
</organism>
<keyword evidence="2 5" id="KW-0812">Transmembrane</keyword>
<dbReference type="AlphaFoldDB" id="A0A6V8L5K6"/>
<evidence type="ECO:0000256" key="3">
    <source>
        <dbReference type="ARBA" id="ARBA00022989"/>
    </source>
</evidence>
<proteinExistence type="predicted"/>
<evidence type="ECO:0000256" key="5">
    <source>
        <dbReference type="SAM" id="Phobius"/>
    </source>
</evidence>
<dbReference type="GO" id="GO:0016020">
    <property type="term" value="C:membrane"/>
    <property type="evidence" value="ECO:0007669"/>
    <property type="project" value="UniProtKB-SubCell"/>
</dbReference>
<name>A0A6V8L5K6_9ACTN</name>
<dbReference type="InterPro" id="IPR050932">
    <property type="entry name" value="TM2D1-3-like"/>
</dbReference>
<keyword evidence="8" id="KW-1185">Reference proteome</keyword>
<feature type="transmembrane region" description="Helical" evidence="5">
    <location>
        <begin position="29"/>
        <end position="46"/>
    </location>
</feature>
<evidence type="ECO:0000313" key="7">
    <source>
        <dbReference type="EMBL" id="GFJ89327.1"/>
    </source>
</evidence>
<protein>
    <recommendedName>
        <fullName evidence="6">TM2 domain-containing protein</fullName>
    </recommendedName>
</protein>
<evidence type="ECO:0000259" key="6">
    <source>
        <dbReference type="Pfam" id="PF05154"/>
    </source>
</evidence>
<dbReference type="PANTHER" id="PTHR21016">
    <property type="entry name" value="BETA-AMYLOID BINDING PROTEIN-RELATED"/>
    <property type="match status" value="1"/>
</dbReference>
<feature type="transmembrane region" description="Helical" evidence="5">
    <location>
        <begin position="52"/>
        <end position="71"/>
    </location>
</feature>
<feature type="domain" description="TM2" evidence="6">
    <location>
        <begin position="23"/>
        <end position="71"/>
    </location>
</feature>
<evidence type="ECO:0000256" key="2">
    <source>
        <dbReference type="ARBA" id="ARBA00022692"/>
    </source>
</evidence>
<comment type="subcellular location">
    <subcellularLocation>
        <location evidence="1">Membrane</location>
        <topology evidence="1">Multi-pass membrane protein</topology>
    </subcellularLocation>
</comment>
<keyword evidence="3 5" id="KW-1133">Transmembrane helix</keyword>
<gene>
    <name evidence="7" type="ORF">Prum_029690</name>
</gene>